<proteinExistence type="predicted"/>
<evidence type="ECO:0000256" key="1">
    <source>
        <dbReference type="SAM" id="MobiDB-lite"/>
    </source>
</evidence>
<dbReference type="Proteomes" id="UP000077519">
    <property type="component" value="Unassembled WGS sequence"/>
</dbReference>
<organism evidence="2 3">
    <name type="scientific">Rhodococcoides kyotonense</name>
    <dbReference type="NCBI Taxonomy" id="398843"/>
    <lineage>
        <taxon>Bacteria</taxon>
        <taxon>Bacillati</taxon>
        <taxon>Actinomycetota</taxon>
        <taxon>Actinomycetes</taxon>
        <taxon>Mycobacteriales</taxon>
        <taxon>Nocardiaceae</taxon>
        <taxon>Rhodococcoides</taxon>
    </lineage>
</organism>
<accession>A0A177Y7Z7</accession>
<dbReference type="AlphaFoldDB" id="A0A177Y7Z7"/>
<sequence>MLGAATSACGESVHAATGRCSDAGVSSVRVTGDEPPEWADHWVSRSEGSIGGGSVTPGSDYDATFDNVYSCVGLTAQKWNAMAMGNSTMEQRAVRVGVDDYYYRAGDVTIENRSYAVDVVVAQMNSDSARFGVAFSPLSEPRPLDDVYGGAFVVQRMREAGVF</sequence>
<evidence type="ECO:0000313" key="2">
    <source>
        <dbReference type="EMBL" id="OAK51520.1"/>
    </source>
</evidence>
<evidence type="ECO:0000313" key="3">
    <source>
        <dbReference type="Proteomes" id="UP000077519"/>
    </source>
</evidence>
<dbReference type="EMBL" id="LVHI01000038">
    <property type="protein sequence ID" value="OAK51520.1"/>
    <property type="molecule type" value="Genomic_DNA"/>
</dbReference>
<keyword evidence="3" id="KW-1185">Reference proteome</keyword>
<comment type="caution">
    <text evidence="2">The sequence shown here is derived from an EMBL/GenBank/DDBJ whole genome shotgun (WGS) entry which is preliminary data.</text>
</comment>
<gene>
    <name evidence="2" type="ORF">A3K89_11320</name>
</gene>
<feature type="region of interest" description="Disordered" evidence="1">
    <location>
        <begin position="24"/>
        <end position="51"/>
    </location>
</feature>
<protein>
    <submittedName>
        <fullName evidence="2">Uncharacterized protein</fullName>
    </submittedName>
</protein>
<reference evidence="2 3" key="1">
    <citation type="submission" date="2016-03" db="EMBL/GenBank/DDBJ databases">
        <title>Genome sequence of Rhodococcus kyotonensis KB10.</title>
        <authorList>
            <person name="Jeong H."/>
            <person name="Hong C.E."/>
            <person name="Jo S.H."/>
            <person name="Park J.M."/>
        </authorList>
    </citation>
    <scope>NUCLEOTIDE SEQUENCE [LARGE SCALE GENOMIC DNA]</scope>
    <source>
        <strain evidence="2 3">KB10</strain>
    </source>
</reference>
<name>A0A177Y7Z7_9NOCA</name>